<evidence type="ECO:0000256" key="3">
    <source>
        <dbReference type="ARBA" id="ARBA00022729"/>
    </source>
</evidence>
<evidence type="ECO:0000256" key="4">
    <source>
        <dbReference type="SAM" id="MobiDB-lite"/>
    </source>
</evidence>
<evidence type="ECO:0000313" key="7">
    <source>
        <dbReference type="EMBL" id="MDY3558434.1"/>
    </source>
</evidence>
<dbReference type="Proteomes" id="UP001272242">
    <property type="component" value="Unassembled WGS sequence"/>
</dbReference>
<feature type="transmembrane region" description="Helical" evidence="5">
    <location>
        <begin position="545"/>
        <end position="566"/>
    </location>
</feature>
<feature type="compositionally biased region" description="Pro residues" evidence="4">
    <location>
        <begin position="688"/>
        <end position="698"/>
    </location>
</feature>
<dbReference type="Pfam" id="PF25106">
    <property type="entry name" value="VWA_4"/>
    <property type="match status" value="1"/>
</dbReference>
<comment type="subcellular location">
    <subcellularLocation>
        <location evidence="1">Secreted</location>
    </subcellularLocation>
</comment>
<feature type="transmembrane region" description="Helical" evidence="5">
    <location>
        <begin position="14"/>
        <end position="39"/>
    </location>
</feature>
<dbReference type="InterPro" id="IPR002035">
    <property type="entry name" value="VWF_A"/>
</dbReference>
<dbReference type="EMBL" id="JAXBLV010000032">
    <property type="protein sequence ID" value="MDY3558434.1"/>
    <property type="molecule type" value="Genomic_DNA"/>
</dbReference>
<organism evidence="7 8">
    <name type="scientific">Gemmata algarum</name>
    <dbReference type="NCBI Taxonomy" id="2975278"/>
    <lineage>
        <taxon>Bacteria</taxon>
        <taxon>Pseudomonadati</taxon>
        <taxon>Planctomycetota</taxon>
        <taxon>Planctomycetia</taxon>
        <taxon>Gemmatales</taxon>
        <taxon>Gemmataceae</taxon>
        <taxon>Gemmata</taxon>
    </lineage>
</organism>
<evidence type="ECO:0000259" key="6">
    <source>
        <dbReference type="PROSITE" id="PS50234"/>
    </source>
</evidence>
<dbReference type="CDD" id="cd00198">
    <property type="entry name" value="vWFA"/>
    <property type="match status" value="1"/>
</dbReference>
<dbReference type="SUPFAM" id="SSF53300">
    <property type="entry name" value="vWA-like"/>
    <property type="match status" value="1"/>
</dbReference>
<feature type="transmembrane region" description="Helical" evidence="5">
    <location>
        <begin position="450"/>
        <end position="477"/>
    </location>
</feature>
<keyword evidence="2" id="KW-0964">Secreted</keyword>
<feature type="compositionally biased region" description="Pro residues" evidence="4">
    <location>
        <begin position="705"/>
        <end position="749"/>
    </location>
</feature>
<feature type="domain" description="VWFA" evidence="6">
    <location>
        <begin position="166"/>
        <end position="372"/>
    </location>
</feature>
<accession>A0ABU5EXR9</accession>
<reference evidence="8" key="1">
    <citation type="journal article" date="2023" name="Mar. Drugs">
        <title>Gemmata algarum, a Novel Planctomycete Isolated from an Algal Mat, Displays Antimicrobial Activity.</title>
        <authorList>
            <person name="Kumar G."/>
            <person name="Kallscheuer N."/>
            <person name="Kashif M."/>
            <person name="Ahamad S."/>
            <person name="Jagadeeshwari U."/>
            <person name="Pannikurungottu S."/>
            <person name="Haufschild T."/>
            <person name="Kabuu M."/>
            <person name="Sasikala C."/>
            <person name="Jogler C."/>
            <person name="Ramana C."/>
        </authorList>
    </citation>
    <scope>NUCLEOTIDE SEQUENCE [LARGE SCALE GENOMIC DNA]</scope>
    <source>
        <strain evidence="8">JC673</strain>
    </source>
</reference>
<gene>
    <name evidence="7" type="ORF">R5W23_005549</name>
</gene>
<keyword evidence="5" id="KW-0812">Transmembrane</keyword>
<comment type="caution">
    <text evidence="7">The sequence shown here is derived from an EMBL/GenBank/DDBJ whole genome shotgun (WGS) entry which is preliminary data.</text>
</comment>
<evidence type="ECO:0000313" key="8">
    <source>
        <dbReference type="Proteomes" id="UP001272242"/>
    </source>
</evidence>
<feature type="transmembrane region" description="Helical" evidence="5">
    <location>
        <begin position="515"/>
        <end position="539"/>
    </location>
</feature>
<evidence type="ECO:0000256" key="1">
    <source>
        <dbReference type="ARBA" id="ARBA00004613"/>
    </source>
</evidence>
<sequence>MPAPKILSGLPKPVLFGLYGAVGGWLGALLFGELVMLALGPKSAAPATPPPPEPRLAVSAPTAVQIYQGGTNKVLVQVARDAFEGDVSVRIDGLPPGVRASAPDATVPATRTDGEIELVAAFGGAVGAGPQNVKVVATAKAGEKTVTAESAPFAVTTLAAPRPQADIVFVLDVTGSMQNQIDGLKNGIGTFSRDLERAKVDARFGCVAFRDLTMPERDPVTYPSLQVLKFQGEAFTADAARFAAAVGRQRAAGGGDEPESSLEAIIEASKFDFRKGAVRTLILITDAAPKSVQGLGVSLRSASESLAANKVDLLHLVINSPGYDEYVELQRAALGVPGEKGGGRGRVFDLERTASDATAFTTVLLPEMTKAVIAAAEAKPASRPDLPKQEVTPPELKTVKAVQSNQTYDAAATGQLVLAVSVWTGAVAALVCLFLLGGQQHYLRGTLPSAGGASAAIAGGAAVGLVGGAAGQGLFLLAPDNPILGVIFRVLGWTILGALAGAGLSLFVPNLKPKYGLAGGAAGGAAGAIGYIVVASAASAVLGRLAGGLALGLCIGLMVAVVEAAFRSAWLEVRYGPRETVTVNLGAEPVKIGGDARACTVWARGAAAVALRYFIRDGRVICTDVPAREEVEVTNGDTREVGNVTVVVRTGSSARPPAPRPAAPPIPKAKPVPAPKPLDLDEDDGLPLPMPASPPPAAPRAAAPFVPPPVPPRPPAPPVPGRPPAPPSPAARPPVAPVPTPPAAPAPKPPTRDPDACPVCGRKNPGRPGSRYCMVCDQTY</sequence>
<dbReference type="Gene3D" id="3.40.50.410">
    <property type="entry name" value="von Willebrand factor, type A domain"/>
    <property type="match status" value="1"/>
</dbReference>
<dbReference type="InterPro" id="IPR052506">
    <property type="entry name" value="Bact_Fn-Binding"/>
</dbReference>
<dbReference type="InterPro" id="IPR056861">
    <property type="entry name" value="HMCN1-like_VWA"/>
</dbReference>
<feature type="region of interest" description="Disordered" evidence="4">
    <location>
        <begin position="649"/>
        <end position="770"/>
    </location>
</feature>
<dbReference type="InterPro" id="IPR036465">
    <property type="entry name" value="vWFA_dom_sf"/>
</dbReference>
<keyword evidence="5" id="KW-0472">Membrane</keyword>
<keyword evidence="8" id="KW-1185">Reference proteome</keyword>
<dbReference type="PROSITE" id="PS50234">
    <property type="entry name" value="VWFA"/>
    <property type="match status" value="1"/>
</dbReference>
<dbReference type="SMART" id="SM00327">
    <property type="entry name" value="VWA"/>
    <property type="match status" value="1"/>
</dbReference>
<name>A0ABU5EXR9_9BACT</name>
<dbReference type="RefSeq" id="WP_320685357.1">
    <property type="nucleotide sequence ID" value="NZ_JAXBLV010000032.1"/>
</dbReference>
<dbReference type="PANTHER" id="PTHR48234:SF1">
    <property type="entry name" value="SEA DOMAIN-CONTAINING PROTEIN-RELATED"/>
    <property type="match status" value="1"/>
</dbReference>
<evidence type="ECO:0000256" key="2">
    <source>
        <dbReference type="ARBA" id="ARBA00022525"/>
    </source>
</evidence>
<keyword evidence="3" id="KW-0732">Signal</keyword>
<dbReference type="PANTHER" id="PTHR48234">
    <property type="entry name" value="GH09231P"/>
    <property type="match status" value="1"/>
</dbReference>
<feature type="transmembrane region" description="Helical" evidence="5">
    <location>
        <begin position="483"/>
        <end position="508"/>
    </location>
</feature>
<evidence type="ECO:0000256" key="5">
    <source>
        <dbReference type="SAM" id="Phobius"/>
    </source>
</evidence>
<proteinExistence type="predicted"/>
<keyword evidence="5" id="KW-1133">Transmembrane helix</keyword>
<feature type="compositionally biased region" description="Pro residues" evidence="4">
    <location>
        <begin position="656"/>
        <end position="676"/>
    </location>
</feature>
<protein>
    <submittedName>
        <fullName evidence="7">VWA domain-containing protein</fullName>
    </submittedName>
</protein>
<feature type="transmembrane region" description="Helical" evidence="5">
    <location>
        <begin position="416"/>
        <end position="438"/>
    </location>
</feature>